<gene>
    <name evidence="5" type="ORF">AOQ71_11940</name>
</gene>
<protein>
    <submittedName>
        <fullName evidence="5">cAMP-binding protein</fullName>
    </submittedName>
</protein>
<dbReference type="InterPro" id="IPR036388">
    <property type="entry name" value="WH-like_DNA-bd_sf"/>
</dbReference>
<sequence length="233" mass="26089">MPHQRLIKRLLTAGRLSESEQKALVGLPYAVRNLADGDIAVHQGERPSACTVLMSGFLSRQRVISERNQISAFYVPGDIPDLHCLHVPTIDHDLCSTGPSTIATVSHVVLRQVLRDFPGLTYALWGETVIQAAIYREWVENLGARAALPRVAHLLCELSTRMQKVGLAENGKMNLPFTQADFADACGLSVVHVNRTIQELRRRGLIDWQSQTLELLQRAELEFIGDFNEEYLH</sequence>
<dbReference type="SUPFAM" id="SSF51206">
    <property type="entry name" value="cAMP-binding domain-like"/>
    <property type="match status" value="1"/>
</dbReference>
<dbReference type="InterPro" id="IPR014710">
    <property type="entry name" value="RmlC-like_jellyroll"/>
</dbReference>
<evidence type="ECO:0000313" key="5">
    <source>
        <dbReference type="EMBL" id="KRQ14602.1"/>
    </source>
</evidence>
<feature type="domain" description="HTH crp-type" evidence="4">
    <location>
        <begin position="145"/>
        <end position="219"/>
    </location>
</feature>
<dbReference type="GO" id="GO:0003677">
    <property type="term" value="F:DNA binding"/>
    <property type="evidence" value="ECO:0007669"/>
    <property type="project" value="UniProtKB-KW"/>
</dbReference>
<dbReference type="AlphaFoldDB" id="A0A0R3DXJ2"/>
<keyword evidence="6" id="KW-1185">Reference proteome</keyword>
<dbReference type="STRING" id="989370.AOQ71_11940"/>
<dbReference type="InterPro" id="IPR018490">
    <property type="entry name" value="cNMP-bd_dom_sf"/>
</dbReference>
<accession>A0A0R3DXJ2</accession>
<comment type="caution">
    <text evidence="5">The sequence shown here is derived from an EMBL/GenBank/DDBJ whole genome shotgun (WGS) entry which is preliminary data.</text>
</comment>
<keyword evidence="2" id="KW-0238">DNA-binding</keyword>
<dbReference type="RefSeq" id="WP_057746296.1">
    <property type="nucleotide sequence ID" value="NZ_LJYG01000047.1"/>
</dbReference>
<evidence type="ECO:0000256" key="3">
    <source>
        <dbReference type="ARBA" id="ARBA00023163"/>
    </source>
</evidence>
<dbReference type="Pfam" id="PF13545">
    <property type="entry name" value="HTH_Crp_2"/>
    <property type="match status" value="1"/>
</dbReference>
<dbReference type="Gene3D" id="1.10.10.10">
    <property type="entry name" value="Winged helix-like DNA-binding domain superfamily/Winged helix DNA-binding domain"/>
    <property type="match status" value="1"/>
</dbReference>
<dbReference type="Proteomes" id="UP000051936">
    <property type="component" value="Unassembled WGS sequence"/>
</dbReference>
<evidence type="ECO:0000313" key="6">
    <source>
        <dbReference type="Proteomes" id="UP000051936"/>
    </source>
</evidence>
<dbReference type="InterPro" id="IPR036390">
    <property type="entry name" value="WH_DNA-bd_sf"/>
</dbReference>
<dbReference type="SUPFAM" id="SSF46785">
    <property type="entry name" value="Winged helix' DNA-binding domain"/>
    <property type="match status" value="1"/>
</dbReference>
<evidence type="ECO:0000259" key="4">
    <source>
        <dbReference type="PROSITE" id="PS51063"/>
    </source>
</evidence>
<keyword evidence="1" id="KW-0805">Transcription regulation</keyword>
<dbReference type="SMART" id="SM00419">
    <property type="entry name" value="HTH_CRP"/>
    <property type="match status" value="1"/>
</dbReference>
<organism evidence="5 6">
    <name type="scientific">Bradyrhizobium manausense</name>
    <dbReference type="NCBI Taxonomy" id="989370"/>
    <lineage>
        <taxon>Bacteria</taxon>
        <taxon>Pseudomonadati</taxon>
        <taxon>Pseudomonadota</taxon>
        <taxon>Alphaproteobacteria</taxon>
        <taxon>Hyphomicrobiales</taxon>
        <taxon>Nitrobacteraceae</taxon>
        <taxon>Bradyrhizobium</taxon>
    </lineage>
</organism>
<name>A0A0R3DXJ2_9BRAD</name>
<dbReference type="InterPro" id="IPR012318">
    <property type="entry name" value="HTH_CRP"/>
</dbReference>
<keyword evidence="3" id="KW-0804">Transcription</keyword>
<dbReference type="Gene3D" id="2.60.120.10">
    <property type="entry name" value="Jelly Rolls"/>
    <property type="match status" value="1"/>
</dbReference>
<dbReference type="OrthoDB" id="7584044at2"/>
<reference evidence="5 6" key="1">
    <citation type="submission" date="2015-09" db="EMBL/GenBank/DDBJ databases">
        <title>Draft Genome Sequence of Bradyrhizobium manausense Strain BR 3351T, a Novel Symbiotic Nitrogen-Fixing Alphaproteobacterium Isolated from Brazilian Amazon Rain Forest.</title>
        <authorList>
            <person name="De Araujo J.L."/>
            <person name="Zilli J.E."/>
        </authorList>
    </citation>
    <scope>NUCLEOTIDE SEQUENCE [LARGE SCALE GENOMIC DNA]</scope>
    <source>
        <strain evidence="5 6">BR3351</strain>
    </source>
</reference>
<dbReference type="PROSITE" id="PS51063">
    <property type="entry name" value="HTH_CRP_2"/>
    <property type="match status" value="1"/>
</dbReference>
<dbReference type="EMBL" id="LJYG01000047">
    <property type="protein sequence ID" value="KRQ14602.1"/>
    <property type="molecule type" value="Genomic_DNA"/>
</dbReference>
<dbReference type="GO" id="GO:0006355">
    <property type="term" value="P:regulation of DNA-templated transcription"/>
    <property type="evidence" value="ECO:0007669"/>
    <property type="project" value="InterPro"/>
</dbReference>
<evidence type="ECO:0000256" key="2">
    <source>
        <dbReference type="ARBA" id="ARBA00023125"/>
    </source>
</evidence>
<proteinExistence type="predicted"/>
<evidence type="ECO:0000256" key="1">
    <source>
        <dbReference type="ARBA" id="ARBA00023015"/>
    </source>
</evidence>